<accession>A0A830F8H7</accession>
<keyword evidence="2" id="KW-0812">Transmembrane</keyword>
<evidence type="ECO:0000313" key="3">
    <source>
        <dbReference type="EMBL" id="GGL73715.1"/>
    </source>
</evidence>
<sequence length="260" mass="29215">MRATFADWRDRLTFIVSESPVLAGFLLLAVLGVVVGLGWLFTAGGWDLPSWAWSLLGGYLVLLPALAPSAYLLARWLRRRRMVTVYLCNAEAHATNSGKAQEKYYVPPDVWARKSIGKYAPTPINGGSAWQVREYDWDEDTRTLFVEGTPLPEVNDDRMFTWKTYVEDIYSDLIAKHHALNRARDRMSKMAVDVEQASVNENAEARERGLMMDKNAAKDAWSDATSDLDDLSEMEDLPNVDDYIDAPGDDRGDDGGETDE</sequence>
<name>A0A830F8H7_9EURY</name>
<evidence type="ECO:0000256" key="2">
    <source>
        <dbReference type="SAM" id="Phobius"/>
    </source>
</evidence>
<dbReference type="Proteomes" id="UP000607197">
    <property type="component" value="Unassembled WGS sequence"/>
</dbReference>
<feature type="region of interest" description="Disordered" evidence="1">
    <location>
        <begin position="219"/>
        <end position="260"/>
    </location>
</feature>
<reference evidence="3" key="1">
    <citation type="journal article" date="2014" name="Int. J. Syst. Evol. Microbiol.">
        <title>Complete genome sequence of Corynebacterium casei LMG S-19264T (=DSM 44701T), isolated from a smear-ripened cheese.</title>
        <authorList>
            <consortium name="US DOE Joint Genome Institute (JGI-PGF)"/>
            <person name="Walter F."/>
            <person name="Albersmeier A."/>
            <person name="Kalinowski J."/>
            <person name="Ruckert C."/>
        </authorList>
    </citation>
    <scope>NUCLEOTIDE SEQUENCE</scope>
    <source>
        <strain evidence="3">JCM 19596</strain>
    </source>
</reference>
<protein>
    <submittedName>
        <fullName evidence="3">Uncharacterized protein</fullName>
    </submittedName>
</protein>
<dbReference type="AlphaFoldDB" id="A0A830F8H7"/>
<evidence type="ECO:0000256" key="1">
    <source>
        <dbReference type="SAM" id="MobiDB-lite"/>
    </source>
</evidence>
<dbReference type="OrthoDB" id="351168at2157"/>
<evidence type="ECO:0000313" key="4">
    <source>
        <dbReference type="Proteomes" id="UP000607197"/>
    </source>
</evidence>
<proteinExistence type="predicted"/>
<keyword evidence="2" id="KW-0472">Membrane</keyword>
<dbReference type="RefSeq" id="WP_188981088.1">
    <property type="nucleotide sequence ID" value="NZ_BMPG01000011.1"/>
</dbReference>
<comment type="caution">
    <text evidence="3">The sequence shown here is derived from an EMBL/GenBank/DDBJ whole genome shotgun (WGS) entry which is preliminary data.</text>
</comment>
<feature type="transmembrane region" description="Helical" evidence="2">
    <location>
        <begin position="21"/>
        <end position="41"/>
    </location>
</feature>
<dbReference type="EMBL" id="BMPG01000011">
    <property type="protein sequence ID" value="GGL73715.1"/>
    <property type="molecule type" value="Genomic_DNA"/>
</dbReference>
<feature type="compositionally biased region" description="Acidic residues" evidence="1">
    <location>
        <begin position="226"/>
        <end position="244"/>
    </location>
</feature>
<keyword evidence="2" id="KW-1133">Transmembrane helix</keyword>
<organism evidence="3 4">
    <name type="scientific">Halocalculus aciditolerans</name>
    <dbReference type="NCBI Taxonomy" id="1383812"/>
    <lineage>
        <taxon>Archaea</taxon>
        <taxon>Methanobacteriati</taxon>
        <taxon>Methanobacteriota</taxon>
        <taxon>Stenosarchaea group</taxon>
        <taxon>Halobacteria</taxon>
        <taxon>Halobacteriales</taxon>
        <taxon>Halobacteriaceae</taxon>
        <taxon>Halocalculus</taxon>
    </lineage>
</organism>
<keyword evidence="4" id="KW-1185">Reference proteome</keyword>
<feature type="transmembrane region" description="Helical" evidence="2">
    <location>
        <begin position="53"/>
        <end position="74"/>
    </location>
</feature>
<reference evidence="3" key="2">
    <citation type="submission" date="2020-09" db="EMBL/GenBank/DDBJ databases">
        <authorList>
            <person name="Sun Q."/>
            <person name="Ohkuma M."/>
        </authorList>
    </citation>
    <scope>NUCLEOTIDE SEQUENCE</scope>
    <source>
        <strain evidence="3">JCM 19596</strain>
    </source>
</reference>
<gene>
    <name evidence="3" type="ORF">GCM10009039_34780</name>
</gene>